<reference evidence="4 5" key="1">
    <citation type="submission" date="2017-01" db="EMBL/GenBank/DDBJ databases">
        <title>Novel large sulfur bacteria in the metagenomes of groundwater-fed chemosynthetic microbial mats in the Lake Huron basin.</title>
        <authorList>
            <person name="Sharrar A.M."/>
            <person name="Flood B.E."/>
            <person name="Bailey J.V."/>
            <person name="Jones D.S."/>
            <person name="Biddanda B."/>
            <person name="Ruberg S.A."/>
            <person name="Marcus D.N."/>
            <person name="Dick G.J."/>
        </authorList>
    </citation>
    <scope>NUCLEOTIDE SEQUENCE [LARGE SCALE GENOMIC DNA]</scope>
    <source>
        <strain evidence="4">A7</strain>
    </source>
</reference>
<dbReference type="InterPro" id="IPR036714">
    <property type="entry name" value="SDH_sf"/>
</dbReference>
<accession>A0A1W9KYK7</accession>
<dbReference type="EMBL" id="MTEI01000001">
    <property type="protein sequence ID" value="OQW89775.1"/>
    <property type="molecule type" value="Genomic_DNA"/>
</dbReference>
<dbReference type="SUPFAM" id="SSF109910">
    <property type="entry name" value="YgfY-like"/>
    <property type="match status" value="1"/>
</dbReference>
<dbReference type="InterPro" id="IPR005631">
    <property type="entry name" value="SDH"/>
</dbReference>
<dbReference type="AlphaFoldDB" id="A0A1W9KYK7"/>
<comment type="similarity">
    <text evidence="1">Belongs to the SdhE FAD assembly factor family.</text>
</comment>
<name>A0A1W9KYK7_9BURK</name>
<proteinExistence type="inferred from homology"/>
<evidence type="ECO:0000313" key="5">
    <source>
        <dbReference type="Proteomes" id="UP000192505"/>
    </source>
</evidence>
<organism evidence="4 5">
    <name type="scientific">Rhodoferax ferrireducens</name>
    <dbReference type="NCBI Taxonomy" id="192843"/>
    <lineage>
        <taxon>Bacteria</taxon>
        <taxon>Pseudomonadati</taxon>
        <taxon>Pseudomonadota</taxon>
        <taxon>Betaproteobacteria</taxon>
        <taxon>Burkholderiales</taxon>
        <taxon>Comamonadaceae</taxon>
        <taxon>Rhodoferax</taxon>
    </lineage>
</organism>
<dbReference type="Proteomes" id="UP000192505">
    <property type="component" value="Unassembled WGS sequence"/>
</dbReference>
<protein>
    <recommendedName>
        <fullName evidence="2">FAD assembly factor SdhE</fullName>
    </recommendedName>
</protein>
<comment type="caution">
    <text evidence="4">The sequence shown here is derived from an EMBL/GenBank/DDBJ whole genome shotgun (WGS) entry which is preliminary data.</text>
</comment>
<dbReference type="Pfam" id="PF03937">
    <property type="entry name" value="Sdh5"/>
    <property type="match status" value="1"/>
</dbReference>
<sequence length="106" mass="12143">MENLATAAPDDVINERVLSKLKWRSRRGLLENDIFVDRFFKRYESLITVKQAQGLMALMELSDNDLLDLHLGRKTLAQVQPDLDRDDVSEVLTMLRANPKGQNETS</sequence>
<evidence type="ECO:0000256" key="1">
    <source>
        <dbReference type="ARBA" id="ARBA00008571"/>
    </source>
</evidence>
<evidence type="ECO:0000313" key="4">
    <source>
        <dbReference type="EMBL" id="OQW89775.1"/>
    </source>
</evidence>
<dbReference type="Gene3D" id="1.10.150.250">
    <property type="entry name" value="Flavinator of succinate dehydrogenase"/>
    <property type="match status" value="1"/>
</dbReference>
<evidence type="ECO:0000256" key="3">
    <source>
        <dbReference type="ARBA" id="ARBA00023186"/>
    </source>
</evidence>
<keyword evidence="3" id="KW-0143">Chaperone</keyword>
<evidence type="ECO:0000256" key="2">
    <source>
        <dbReference type="ARBA" id="ARBA00019418"/>
    </source>
</evidence>
<gene>
    <name evidence="4" type="ORF">BWK72_00540</name>
</gene>